<keyword evidence="2" id="KW-1185">Reference proteome</keyword>
<evidence type="ECO:0000313" key="1">
    <source>
        <dbReference type="EMBL" id="RAL14516.1"/>
    </source>
</evidence>
<accession>A0A395I452</accession>
<dbReference type="EMBL" id="KZ824274">
    <property type="protein sequence ID" value="RAL14516.1"/>
    <property type="molecule type" value="Genomic_DNA"/>
</dbReference>
<dbReference type="PANTHER" id="PTHR36848:SF2">
    <property type="entry name" value="SECRETED PROTEIN"/>
    <property type="match status" value="1"/>
</dbReference>
<reference evidence="1 2" key="1">
    <citation type="submission" date="2018-02" db="EMBL/GenBank/DDBJ databases">
        <title>The genomes of Aspergillus section Nigri reveals drivers in fungal speciation.</title>
        <authorList>
            <consortium name="DOE Joint Genome Institute"/>
            <person name="Vesth T.C."/>
            <person name="Nybo J."/>
            <person name="Theobald S."/>
            <person name="Brandl J."/>
            <person name="Frisvad J.C."/>
            <person name="Nielsen K.F."/>
            <person name="Lyhne E.K."/>
            <person name="Kogle M.E."/>
            <person name="Kuo A."/>
            <person name="Riley R."/>
            <person name="Clum A."/>
            <person name="Nolan M."/>
            <person name="Lipzen A."/>
            <person name="Salamov A."/>
            <person name="Henrissat B."/>
            <person name="Wiebenga A."/>
            <person name="De vries R.P."/>
            <person name="Grigoriev I.V."/>
            <person name="Mortensen U.H."/>
            <person name="Andersen M.R."/>
            <person name="Baker S.E."/>
        </authorList>
    </citation>
    <scope>NUCLEOTIDE SEQUENCE [LARGE SCALE GENOMIC DNA]</scope>
    <source>
        <strain evidence="1 2">CBS 101889</strain>
    </source>
</reference>
<dbReference type="SUPFAM" id="SSF49785">
    <property type="entry name" value="Galactose-binding domain-like"/>
    <property type="match status" value="1"/>
</dbReference>
<protein>
    <submittedName>
        <fullName evidence="1">Uncharacterized protein</fullName>
    </submittedName>
</protein>
<gene>
    <name evidence="1" type="ORF">BO97DRAFT_422416</name>
</gene>
<dbReference type="Proteomes" id="UP000248961">
    <property type="component" value="Unassembled WGS sequence"/>
</dbReference>
<sequence length="684" mass="75171">MQRNIRDAGTLGAGGVEFVPFYAYGSEVPGADWATYDFGTPAYLKIFKAALRAHKEAGLALDFSLGPNQGQGVPADVLLRDSLYGQAPHSVVISATGVSMESFQVEFDAAGMDDQSVINSTIHLELPSSGGESYRLFAFYQYLTHAQNVVVDSNFTGTIFDDNGYYTVDHFSARGAQVVTKIWDDYLLSDAEIKELLPEVGNYGWEDSIEARSNISWTTALPRIFKDKYGYNLERHLPLIMFGNNNLGVQTASPGSTQCLLDTSDQGKRYLNDYRGALMEGYRAYMEHYMRWTNAMNLQYSSQVAYNLPIDVLANVPYPAVLTGKKVISDELGAIVSEAYSHTVSRLLWQVSRAAAGGVNQVVLHGQSYSEYLFILSDVVKSSGKVSVATTKQPYLLNPWTGEESSVLAYQQKSGRTVIPFAFAANQTMILAFRDTDSFASSIKTTDVPTSIIDHEYSKSGGLHLHVTASSSAKMAFTLSNSKTIIQLINHTVAPGITLSNWTLTVEHWDHPLNISDASIIALKHNTTHRLSSFVSWREIPAIPNVSGIGYYSNTLIWSPSKSASGAYLLLPTAINGARVYMNGHRVPPFVYQAPKINISPHLRSGANEITVEVPSVMWNYLRSIFDELWTGGIHASNVFGSSWGPPGTVDNGLIREAVTVPYVDVYVGRSSRPPSQAPQMKRH</sequence>
<dbReference type="Gene3D" id="2.60.120.260">
    <property type="entry name" value="Galactose-binding domain-like"/>
    <property type="match status" value="1"/>
</dbReference>
<evidence type="ECO:0000313" key="2">
    <source>
        <dbReference type="Proteomes" id="UP000248961"/>
    </source>
</evidence>
<name>A0A395I452_ASPHC</name>
<dbReference type="GeneID" id="37201086"/>
<dbReference type="OrthoDB" id="2588159at2759"/>
<dbReference type="AlphaFoldDB" id="A0A395I452"/>
<dbReference type="STRING" id="1450537.A0A395I452"/>
<organism evidence="1 2">
    <name type="scientific">Aspergillus homomorphus (strain CBS 101889)</name>
    <dbReference type="NCBI Taxonomy" id="1450537"/>
    <lineage>
        <taxon>Eukaryota</taxon>
        <taxon>Fungi</taxon>
        <taxon>Dikarya</taxon>
        <taxon>Ascomycota</taxon>
        <taxon>Pezizomycotina</taxon>
        <taxon>Eurotiomycetes</taxon>
        <taxon>Eurotiomycetidae</taxon>
        <taxon>Eurotiales</taxon>
        <taxon>Aspergillaceae</taxon>
        <taxon>Aspergillus</taxon>
        <taxon>Aspergillus subgen. Circumdati</taxon>
    </lineage>
</organism>
<dbReference type="VEuPathDB" id="FungiDB:BO97DRAFT_422416"/>
<dbReference type="InterPro" id="IPR053161">
    <property type="entry name" value="Ulvan_degrading_GH"/>
</dbReference>
<proteinExistence type="predicted"/>
<dbReference type="RefSeq" id="XP_025553670.1">
    <property type="nucleotide sequence ID" value="XM_025696797.1"/>
</dbReference>
<dbReference type="PANTHER" id="PTHR36848">
    <property type="entry name" value="DNA-BINDING PROTEIN (PUTATIVE SECRETED PROTEIN)-RELATED"/>
    <property type="match status" value="1"/>
</dbReference>
<dbReference type="InterPro" id="IPR008979">
    <property type="entry name" value="Galactose-bd-like_sf"/>
</dbReference>